<keyword evidence="5" id="KW-0547">Nucleotide-binding</keyword>
<dbReference type="EMBL" id="MLAU01005787">
    <property type="protein sequence ID" value="OIW20138.1"/>
    <property type="molecule type" value="Genomic_DNA"/>
</dbReference>
<dbReference type="Proteomes" id="UP000188354">
    <property type="component" value="Unassembled WGS sequence"/>
</dbReference>
<dbReference type="Gene3D" id="3.40.50.880">
    <property type="match status" value="1"/>
</dbReference>
<evidence type="ECO:0000256" key="3">
    <source>
        <dbReference type="ARBA" id="ARBA00012291"/>
    </source>
</evidence>
<dbReference type="InterPro" id="IPR004468">
    <property type="entry name" value="CTP_synthase"/>
</dbReference>
<dbReference type="GO" id="GO:0005524">
    <property type="term" value="F:ATP binding"/>
    <property type="evidence" value="ECO:0007669"/>
    <property type="project" value="UniProtKB-KW"/>
</dbReference>
<evidence type="ECO:0000256" key="4">
    <source>
        <dbReference type="ARBA" id="ARBA00022598"/>
    </source>
</evidence>
<evidence type="ECO:0000256" key="2">
    <source>
        <dbReference type="ARBA" id="ARBA00007533"/>
    </source>
</evidence>
<dbReference type="STRING" id="3871.A0A394D9F0"/>
<comment type="pathway">
    <text evidence="1">Pyrimidine metabolism; CTP biosynthesis via de novo pathway; CTP from UDP: step 2/2.</text>
</comment>
<evidence type="ECO:0000256" key="7">
    <source>
        <dbReference type="ARBA" id="ARBA00022962"/>
    </source>
</evidence>
<comment type="caution">
    <text evidence="11">The sequence shown here is derived from an EMBL/GenBank/DDBJ whole genome shotgun (WGS) entry which is preliminary data.</text>
</comment>
<evidence type="ECO:0000313" key="12">
    <source>
        <dbReference type="Proteomes" id="UP000188354"/>
    </source>
</evidence>
<protein>
    <recommendedName>
        <fullName evidence="3">CTP synthase (glutamine hydrolyzing)</fullName>
        <ecNumber evidence="3">6.3.4.2</ecNumber>
    </recommendedName>
</protein>
<evidence type="ECO:0000256" key="6">
    <source>
        <dbReference type="ARBA" id="ARBA00022840"/>
    </source>
</evidence>
<dbReference type="InterPro" id="IPR017926">
    <property type="entry name" value="GATASE"/>
</dbReference>
<reference evidence="11 12" key="1">
    <citation type="journal article" date="2017" name="Plant Biotechnol. J.">
        <title>A comprehensive draft genome sequence for lupin (Lupinus angustifolius), an emerging health food: insights into plant-microbe interactions and legume evolution.</title>
        <authorList>
            <person name="Hane J.K."/>
            <person name="Ming Y."/>
            <person name="Kamphuis L.G."/>
            <person name="Nelson M.N."/>
            <person name="Garg G."/>
            <person name="Atkins C.A."/>
            <person name="Bayer P.E."/>
            <person name="Bravo A."/>
            <person name="Bringans S."/>
            <person name="Cannon S."/>
            <person name="Edwards D."/>
            <person name="Foley R."/>
            <person name="Gao L.L."/>
            <person name="Harrison M.J."/>
            <person name="Huang W."/>
            <person name="Hurgobin B."/>
            <person name="Li S."/>
            <person name="Liu C.W."/>
            <person name="McGrath A."/>
            <person name="Morahan G."/>
            <person name="Murray J."/>
            <person name="Weller J."/>
            <person name="Jian J."/>
            <person name="Singh K.B."/>
        </authorList>
    </citation>
    <scope>NUCLEOTIDE SEQUENCE [LARGE SCALE GENOMIC DNA]</scope>
    <source>
        <strain evidence="12">cv. Tanjil</strain>
        <tissue evidence="11">Whole plant</tissue>
    </source>
</reference>
<keyword evidence="6" id="KW-0067">ATP-binding</keyword>
<evidence type="ECO:0000256" key="5">
    <source>
        <dbReference type="ARBA" id="ARBA00022741"/>
    </source>
</evidence>
<sequence length="194" mass="21559">MPQNYNSLDAYYSRNCNNSAITTKQMLKASDNVNIGPCILFMISQYASVGLTTFMRFQGLLHAGVAHNRKLIVEWVPAWDLEDVTSQQDPDTYKVAWELLKVADDFLVPGGFSDRGVQGKILAAKYGRENNVPFLGICLGMKLLSLSLRDLSSVCMILLAHNLILKPKTLVSYLCQKKLADKVVAAGWYVVVPD</sequence>
<proteinExistence type="inferred from homology"/>
<dbReference type="Gramene" id="OIW20138">
    <property type="protein sequence ID" value="OIW20138"/>
    <property type="gene ID" value="TanjilG_02114"/>
</dbReference>
<dbReference type="AlphaFoldDB" id="A0A394D9F0"/>
<name>A0A394D9F0_LUPAN</name>
<dbReference type="GO" id="GO:0044210">
    <property type="term" value="P:'de novo' CTP biosynthetic process"/>
    <property type="evidence" value="ECO:0007669"/>
    <property type="project" value="UniProtKB-UniPathway"/>
</dbReference>
<keyword evidence="7" id="KW-0315">Glutamine amidotransferase</keyword>
<gene>
    <name evidence="11" type="ORF">TanjilG_02114</name>
</gene>
<dbReference type="Pfam" id="PF00117">
    <property type="entry name" value="GATase"/>
    <property type="match status" value="1"/>
</dbReference>
<keyword evidence="8" id="KW-0665">Pyrimidine biosynthesis</keyword>
<keyword evidence="12" id="KW-1185">Reference proteome</keyword>
<dbReference type="InterPro" id="IPR029062">
    <property type="entry name" value="Class_I_gatase-like"/>
</dbReference>
<dbReference type="PANTHER" id="PTHR11550">
    <property type="entry name" value="CTP SYNTHASE"/>
    <property type="match status" value="1"/>
</dbReference>
<dbReference type="UniPathway" id="UPA00159">
    <property type="reaction ID" value="UER00277"/>
</dbReference>
<evidence type="ECO:0000313" key="11">
    <source>
        <dbReference type="EMBL" id="OIW20138.1"/>
    </source>
</evidence>
<dbReference type="PROSITE" id="PS51273">
    <property type="entry name" value="GATASE_TYPE_1"/>
    <property type="match status" value="1"/>
</dbReference>
<comment type="catalytic activity">
    <reaction evidence="9">
        <text>UTP + L-glutamine + ATP + H2O = CTP + L-glutamate + ADP + phosphate + 2 H(+)</text>
        <dbReference type="Rhea" id="RHEA:26426"/>
        <dbReference type="ChEBI" id="CHEBI:15377"/>
        <dbReference type="ChEBI" id="CHEBI:15378"/>
        <dbReference type="ChEBI" id="CHEBI:29985"/>
        <dbReference type="ChEBI" id="CHEBI:30616"/>
        <dbReference type="ChEBI" id="CHEBI:37563"/>
        <dbReference type="ChEBI" id="CHEBI:43474"/>
        <dbReference type="ChEBI" id="CHEBI:46398"/>
        <dbReference type="ChEBI" id="CHEBI:58359"/>
        <dbReference type="ChEBI" id="CHEBI:456216"/>
        <dbReference type="EC" id="6.3.4.2"/>
    </reaction>
</comment>
<evidence type="ECO:0000259" key="10">
    <source>
        <dbReference type="Pfam" id="PF00117"/>
    </source>
</evidence>
<dbReference type="EC" id="6.3.4.2" evidence="3"/>
<dbReference type="GO" id="GO:0042802">
    <property type="term" value="F:identical protein binding"/>
    <property type="evidence" value="ECO:0007669"/>
    <property type="project" value="TreeGrafter"/>
</dbReference>
<feature type="domain" description="Glutamine amidotransferase" evidence="10">
    <location>
        <begin position="98"/>
        <end position="147"/>
    </location>
</feature>
<dbReference type="GO" id="GO:0003883">
    <property type="term" value="F:CTP synthase activity"/>
    <property type="evidence" value="ECO:0007669"/>
    <property type="project" value="UniProtKB-EC"/>
</dbReference>
<evidence type="ECO:0000256" key="9">
    <source>
        <dbReference type="ARBA" id="ARBA00047781"/>
    </source>
</evidence>
<evidence type="ECO:0000256" key="8">
    <source>
        <dbReference type="ARBA" id="ARBA00022975"/>
    </source>
</evidence>
<organism evidence="11 12">
    <name type="scientific">Lupinus angustifolius</name>
    <name type="common">Narrow-leaved blue lupine</name>
    <dbReference type="NCBI Taxonomy" id="3871"/>
    <lineage>
        <taxon>Eukaryota</taxon>
        <taxon>Viridiplantae</taxon>
        <taxon>Streptophyta</taxon>
        <taxon>Embryophyta</taxon>
        <taxon>Tracheophyta</taxon>
        <taxon>Spermatophyta</taxon>
        <taxon>Magnoliopsida</taxon>
        <taxon>eudicotyledons</taxon>
        <taxon>Gunneridae</taxon>
        <taxon>Pentapetalae</taxon>
        <taxon>rosids</taxon>
        <taxon>fabids</taxon>
        <taxon>Fabales</taxon>
        <taxon>Fabaceae</taxon>
        <taxon>Papilionoideae</taxon>
        <taxon>50 kb inversion clade</taxon>
        <taxon>genistoids sensu lato</taxon>
        <taxon>core genistoids</taxon>
        <taxon>Genisteae</taxon>
        <taxon>Lupinus</taxon>
    </lineage>
</organism>
<evidence type="ECO:0000256" key="1">
    <source>
        <dbReference type="ARBA" id="ARBA00005171"/>
    </source>
</evidence>
<dbReference type="SUPFAM" id="SSF52317">
    <property type="entry name" value="Class I glutamine amidotransferase-like"/>
    <property type="match status" value="1"/>
</dbReference>
<keyword evidence="4" id="KW-0436">Ligase</keyword>
<accession>A0A394D9F0</accession>
<comment type="similarity">
    <text evidence="2">Belongs to the CTP synthase family.</text>
</comment>
<dbReference type="GO" id="GO:0019856">
    <property type="term" value="P:pyrimidine nucleobase biosynthetic process"/>
    <property type="evidence" value="ECO:0007669"/>
    <property type="project" value="TreeGrafter"/>
</dbReference>
<dbReference type="PANTHER" id="PTHR11550:SF0">
    <property type="entry name" value="CTP SYNTHASE-RELATED"/>
    <property type="match status" value="1"/>
</dbReference>